<dbReference type="RefSeq" id="WP_306390699.1">
    <property type="nucleotide sequence ID" value="NZ_JAVCAP010000036.1"/>
</dbReference>
<feature type="signal peptide" evidence="1">
    <location>
        <begin position="1"/>
        <end position="34"/>
    </location>
</feature>
<feature type="chain" id="PRO_5046745006" evidence="1">
    <location>
        <begin position="35"/>
        <end position="249"/>
    </location>
</feature>
<dbReference type="InterPro" id="IPR052748">
    <property type="entry name" value="ISR_Activator"/>
</dbReference>
<dbReference type="Proteomes" id="UP001225906">
    <property type="component" value="Unassembled WGS sequence"/>
</dbReference>
<dbReference type="Pfam" id="PF08238">
    <property type="entry name" value="Sel1"/>
    <property type="match status" value="4"/>
</dbReference>
<name>A0ABT9JWU1_9PROT</name>
<keyword evidence="1" id="KW-0732">Signal</keyword>
<reference evidence="3" key="1">
    <citation type="journal article" date="2019" name="Int. J. Syst. Evol. Microbiol.">
        <title>The Global Catalogue of Microorganisms (GCM) 10K type strain sequencing project: providing services to taxonomists for standard genome sequencing and annotation.</title>
        <authorList>
            <consortium name="The Broad Institute Genomics Platform"/>
            <consortium name="The Broad Institute Genome Sequencing Center for Infectious Disease"/>
            <person name="Wu L."/>
            <person name="Ma J."/>
        </authorList>
    </citation>
    <scope>NUCLEOTIDE SEQUENCE [LARGE SCALE GENOMIC DNA]</scope>
    <source>
        <strain evidence="3">VKM B-3159</strain>
    </source>
</reference>
<dbReference type="InterPro" id="IPR011990">
    <property type="entry name" value="TPR-like_helical_dom_sf"/>
</dbReference>
<dbReference type="SMART" id="SM00671">
    <property type="entry name" value="SEL1"/>
    <property type="match status" value="4"/>
</dbReference>
<dbReference type="InterPro" id="IPR006597">
    <property type="entry name" value="Sel1-like"/>
</dbReference>
<evidence type="ECO:0000256" key="1">
    <source>
        <dbReference type="SAM" id="SignalP"/>
    </source>
</evidence>
<organism evidence="2 3">
    <name type="scientific">Methylophilus aquaticus</name>
    <dbReference type="NCBI Taxonomy" id="1971610"/>
    <lineage>
        <taxon>Bacteria</taxon>
        <taxon>Pseudomonadati</taxon>
        <taxon>Pseudomonadota</taxon>
        <taxon>Betaproteobacteria</taxon>
        <taxon>Nitrosomonadales</taxon>
        <taxon>Methylophilaceae</taxon>
        <taxon>Methylophilus</taxon>
    </lineage>
</organism>
<sequence>MTQAGNMIWAGLLSRTIATGLMLLTLCAASLAQANTLEEAKQKLSQKDYAAAHAIYLSLANQNDAKACYNLGLMSQNGDGVAKSMDEAVKWYTKSADLNYKEAQYTLGSLVFQRMIQSISYPQAVAYYAQAATQGHVKSQLNLGMLYLRGEVIAQDMPAAVKWLSLAASHNNSEAQGYLGELYQQGAGVEQNTVKAAMWLMLATQNEDKRFIHRHTKMLSYLSAQMTEAQKTSATQLAAQCKSQQLQGC</sequence>
<dbReference type="PANTHER" id="PTHR45011">
    <property type="entry name" value="DAP3-BINDING CELL DEATH ENHANCER 1"/>
    <property type="match status" value="1"/>
</dbReference>
<keyword evidence="3" id="KW-1185">Reference proteome</keyword>
<dbReference type="Gene3D" id="1.25.40.10">
    <property type="entry name" value="Tetratricopeptide repeat domain"/>
    <property type="match status" value="2"/>
</dbReference>
<proteinExistence type="predicted"/>
<accession>A0ABT9JWU1</accession>
<gene>
    <name evidence="2" type="ORF">Q9291_13750</name>
</gene>
<evidence type="ECO:0000313" key="3">
    <source>
        <dbReference type="Proteomes" id="UP001225906"/>
    </source>
</evidence>
<comment type="caution">
    <text evidence="2">The sequence shown here is derived from an EMBL/GenBank/DDBJ whole genome shotgun (WGS) entry which is preliminary data.</text>
</comment>
<dbReference type="EMBL" id="JAVCAP010000036">
    <property type="protein sequence ID" value="MDP8568910.1"/>
    <property type="molecule type" value="Genomic_DNA"/>
</dbReference>
<evidence type="ECO:0000313" key="2">
    <source>
        <dbReference type="EMBL" id="MDP8568910.1"/>
    </source>
</evidence>
<dbReference type="SUPFAM" id="SSF81901">
    <property type="entry name" value="HCP-like"/>
    <property type="match status" value="1"/>
</dbReference>
<dbReference type="PANTHER" id="PTHR45011:SF1">
    <property type="entry name" value="DAP3-BINDING CELL DEATH ENHANCER 1"/>
    <property type="match status" value="1"/>
</dbReference>
<protein>
    <submittedName>
        <fullName evidence="2">Tetratricopeptide repeat protein</fullName>
    </submittedName>
</protein>